<feature type="transmembrane region" description="Helical" evidence="7">
    <location>
        <begin position="63"/>
        <end position="86"/>
    </location>
</feature>
<keyword evidence="2 7" id="KW-0812">Transmembrane</keyword>
<reference evidence="8" key="1">
    <citation type="submission" date="2023-03" db="EMBL/GenBank/DDBJ databases">
        <title>Chromosome-scale reference genome and RAD-based genetic map of yellow starthistle (Centaurea solstitialis) reveal putative structural variation and QTLs associated with invader traits.</title>
        <authorList>
            <person name="Reatini B."/>
            <person name="Cang F.A."/>
            <person name="Jiang Q."/>
            <person name="Mckibben M.T.W."/>
            <person name="Barker M.S."/>
            <person name="Rieseberg L.H."/>
            <person name="Dlugosch K.M."/>
        </authorList>
    </citation>
    <scope>NUCLEOTIDE SEQUENCE</scope>
    <source>
        <strain evidence="8">CAN-66</strain>
        <tissue evidence="8">Leaf</tissue>
    </source>
</reference>
<sequence>MEVKGQKKGEYLVPTVCFIIILLDLIAGILGIQAEEAQNKVQSLKVWVIECRDPSNKAFKLGFAAAVLLAFAHAVANVLGGCHCAWFKEELERVSYNMRLAVASLILSWYPSSLPLLYNAMLAKLANKIALVIGFSMLIAGVMVNSSSRKSCGISHHRYLSIGGIACIIHAMFAVCYYISATVVEKEEKKLNPPGMQVHQQTPQEPA</sequence>
<dbReference type="AlphaFoldDB" id="A0AA38U4S0"/>
<evidence type="ECO:0000256" key="2">
    <source>
        <dbReference type="ARBA" id="ARBA00022692"/>
    </source>
</evidence>
<proteinExistence type="inferred from homology"/>
<feature type="transmembrane region" description="Helical" evidence="7">
    <location>
        <begin position="159"/>
        <end position="180"/>
    </location>
</feature>
<dbReference type="Proteomes" id="UP001172457">
    <property type="component" value="Chromosome 1"/>
</dbReference>
<comment type="similarity">
    <text evidence="6">Belongs to the DESIGUAL family.</text>
</comment>
<organism evidence="8 9">
    <name type="scientific">Centaurea solstitialis</name>
    <name type="common">yellow star-thistle</name>
    <dbReference type="NCBI Taxonomy" id="347529"/>
    <lineage>
        <taxon>Eukaryota</taxon>
        <taxon>Viridiplantae</taxon>
        <taxon>Streptophyta</taxon>
        <taxon>Embryophyta</taxon>
        <taxon>Tracheophyta</taxon>
        <taxon>Spermatophyta</taxon>
        <taxon>Magnoliopsida</taxon>
        <taxon>eudicotyledons</taxon>
        <taxon>Gunneridae</taxon>
        <taxon>Pentapetalae</taxon>
        <taxon>asterids</taxon>
        <taxon>campanulids</taxon>
        <taxon>Asterales</taxon>
        <taxon>Asteraceae</taxon>
        <taxon>Carduoideae</taxon>
        <taxon>Cardueae</taxon>
        <taxon>Centaureinae</taxon>
        <taxon>Centaurea</taxon>
    </lineage>
</organism>
<evidence type="ECO:0000256" key="7">
    <source>
        <dbReference type="SAM" id="Phobius"/>
    </source>
</evidence>
<dbReference type="InterPro" id="IPR052222">
    <property type="entry name" value="DESIGUAL"/>
</dbReference>
<protein>
    <submittedName>
        <fullName evidence="8">Uncharacterized protein</fullName>
    </submittedName>
</protein>
<dbReference type="Pfam" id="PF06749">
    <property type="entry name" value="DUF1218"/>
    <property type="match status" value="1"/>
</dbReference>
<dbReference type="EMBL" id="JARYMX010000001">
    <property type="protein sequence ID" value="KAJ9566500.1"/>
    <property type="molecule type" value="Genomic_DNA"/>
</dbReference>
<evidence type="ECO:0000256" key="1">
    <source>
        <dbReference type="ARBA" id="ARBA00004127"/>
    </source>
</evidence>
<evidence type="ECO:0000256" key="5">
    <source>
        <dbReference type="ARBA" id="ARBA00023136"/>
    </source>
</evidence>
<evidence type="ECO:0000313" key="8">
    <source>
        <dbReference type="EMBL" id="KAJ9566500.1"/>
    </source>
</evidence>
<evidence type="ECO:0000256" key="4">
    <source>
        <dbReference type="ARBA" id="ARBA00022989"/>
    </source>
</evidence>
<feature type="transmembrane region" description="Helical" evidence="7">
    <location>
        <begin position="12"/>
        <end position="34"/>
    </location>
</feature>
<evidence type="ECO:0000256" key="6">
    <source>
        <dbReference type="ARBA" id="ARBA00029467"/>
    </source>
</evidence>
<dbReference type="InterPro" id="IPR009606">
    <property type="entry name" value="DEAL/Modifying_wall_lignin1/2"/>
</dbReference>
<gene>
    <name evidence="8" type="ORF">OSB04_002466</name>
</gene>
<dbReference type="GO" id="GO:0012505">
    <property type="term" value="C:endomembrane system"/>
    <property type="evidence" value="ECO:0007669"/>
    <property type="project" value="UniProtKB-SubCell"/>
</dbReference>
<keyword evidence="3" id="KW-0732">Signal</keyword>
<keyword evidence="5 7" id="KW-0472">Membrane</keyword>
<evidence type="ECO:0000313" key="9">
    <source>
        <dbReference type="Proteomes" id="UP001172457"/>
    </source>
</evidence>
<comment type="caution">
    <text evidence="8">The sequence shown here is derived from an EMBL/GenBank/DDBJ whole genome shotgun (WGS) entry which is preliminary data.</text>
</comment>
<dbReference type="PANTHER" id="PTHR31769">
    <property type="entry name" value="OS07G0462200 PROTEIN-RELATED"/>
    <property type="match status" value="1"/>
</dbReference>
<comment type="subcellular location">
    <subcellularLocation>
        <location evidence="1">Endomembrane system</location>
        <topology evidence="1">Multi-pass membrane protein</topology>
    </subcellularLocation>
</comment>
<keyword evidence="4 7" id="KW-1133">Transmembrane helix</keyword>
<keyword evidence="9" id="KW-1185">Reference proteome</keyword>
<evidence type="ECO:0000256" key="3">
    <source>
        <dbReference type="ARBA" id="ARBA00022729"/>
    </source>
</evidence>
<name>A0AA38U4S0_9ASTR</name>
<accession>A0AA38U4S0</accession>
<feature type="transmembrane region" description="Helical" evidence="7">
    <location>
        <begin position="129"/>
        <end position="147"/>
    </location>
</feature>
<feature type="transmembrane region" description="Helical" evidence="7">
    <location>
        <begin position="98"/>
        <end position="117"/>
    </location>
</feature>